<evidence type="ECO:0000256" key="7">
    <source>
        <dbReference type="ARBA" id="ARBA00023136"/>
    </source>
</evidence>
<proteinExistence type="inferred from homology"/>
<evidence type="ECO:0000313" key="12">
    <source>
        <dbReference type="Proteomes" id="UP000007374"/>
    </source>
</evidence>
<evidence type="ECO:0000256" key="5">
    <source>
        <dbReference type="ARBA" id="ARBA00022692"/>
    </source>
</evidence>
<comment type="subunit">
    <text evidence="9">The complex comprises the extracytoplasmic solute receptor protein and the two transmembrane proteins.</text>
</comment>
<feature type="transmembrane region" description="Helical" evidence="9">
    <location>
        <begin position="105"/>
        <end position="126"/>
    </location>
</feature>
<dbReference type="GO" id="GO:0022857">
    <property type="term" value="F:transmembrane transporter activity"/>
    <property type="evidence" value="ECO:0007669"/>
    <property type="project" value="UniProtKB-UniRule"/>
</dbReference>
<dbReference type="eggNOG" id="COG4665">
    <property type="taxonomic scope" value="Bacteria"/>
</dbReference>
<comment type="function">
    <text evidence="9">Part of the tripartite ATP-independent periplasmic (TRAP) transport system.</text>
</comment>
<keyword evidence="4 9" id="KW-0997">Cell inner membrane</keyword>
<evidence type="ECO:0000313" key="11">
    <source>
        <dbReference type="EMBL" id="EKF44152.1"/>
    </source>
</evidence>
<evidence type="ECO:0000256" key="4">
    <source>
        <dbReference type="ARBA" id="ARBA00022519"/>
    </source>
</evidence>
<comment type="subcellular location">
    <subcellularLocation>
        <location evidence="1 9">Cell inner membrane</location>
        <topology evidence="1 9">Multi-pass membrane protein</topology>
    </subcellularLocation>
</comment>
<evidence type="ECO:0000256" key="1">
    <source>
        <dbReference type="ARBA" id="ARBA00004429"/>
    </source>
</evidence>
<feature type="domain" description="Tripartite ATP-independent periplasmic transporters DctQ component" evidence="10">
    <location>
        <begin position="36"/>
        <end position="165"/>
    </location>
</feature>
<keyword evidence="3" id="KW-1003">Cell membrane</keyword>
<protein>
    <recommendedName>
        <fullName evidence="9">TRAP transporter small permease protein</fullName>
    </recommendedName>
</protein>
<keyword evidence="6 9" id="KW-1133">Transmembrane helix</keyword>
<evidence type="ECO:0000256" key="6">
    <source>
        <dbReference type="ARBA" id="ARBA00022989"/>
    </source>
</evidence>
<reference evidence="11 12" key="1">
    <citation type="journal article" date="2012" name="J. Bacteriol.">
        <title>Genome Sequence of Nitratireductor indicus Type Strain C115.</title>
        <authorList>
            <person name="Lai Q."/>
            <person name="Li G."/>
            <person name="Yu Z."/>
            <person name="Shao Z."/>
        </authorList>
    </citation>
    <scope>NUCLEOTIDE SEQUENCE [LARGE SCALE GENOMIC DNA]</scope>
    <source>
        <strain evidence="11 12">C115</strain>
    </source>
</reference>
<dbReference type="Proteomes" id="UP000007374">
    <property type="component" value="Unassembled WGS sequence"/>
</dbReference>
<dbReference type="EMBL" id="AMSI01000001">
    <property type="protein sequence ID" value="EKF44152.1"/>
    <property type="molecule type" value="Genomic_DNA"/>
</dbReference>
<feature type="transmembrane region" description="Helical" evidence="9">
    <location>
        <begin position="146"/>
        <end position="163"/>
    </location>
</feature>
<keyword evidence="7 9" id="KW-0472">Membrane</keyword>
<dbReference type="STRING" id="721133.SAMN05216176_10275"/>
<keyword evidence="5 9" id="KW-0812">Transmembrane</keyword>
<dbReference type="InterPro" id="IPR055348">
    <property type="entry name" value="DctQ"/>
</dbReference>
<evidence type="ECO:0000256" key="9">
    <source>
        <dbReference type="RuleBase" id="RU369079"/>
    </source>
</evidence>
<evidence type="ECO:0000256" key="3">
    <source>
        <dbReference type="ARBA" id="ARBA00022475"/>
    </source>
</evidence>
<accession>K2PSU3</accession>
<dbReference type="OrthoDB" id="9797534at2"/>
<evidence type="ECO:0000256" key="2">
    <source>
        <dbReference type="ARBA" id="ARBA00022448"/>
    </source>
</evidence>
<gene>
    <name evidence="11" type="ORF">NA8A_00380</name>
</gene>
<feature type="transmembrane region" description="Helical" evidence="9">
    <location>
        <begin position="59"/>
        <end position="76"/>
    </location>
</feature>
<dbReference type="PATRIC" id="fig|1231190.3.peg.82"/>
<dbReference type="AlphaFoldDB" id="K2PSU3"/>
<dbReference type="PANTHER" id="PTHR35011">
    <property type="entry name" value="2,3-DIKETO-L-GULONATE TRAP TRANSPORTER SMALL PERMEASE PROTEIN YIAM"/>
    <property type="match status" value="1"/>
</dbReference>
<dbReference type="RefSeq" id="WP_009449230.1">
    <property type="nucleotide sequence ID" value="NZ_AMSI01000001.1"/>
</dbReference>
<dbReference type="GO" id="GO:0005886">
    <property type="term" value="C:plasma membrane"/>
    <property type="evidence" value="ECO:0007669"/>
    <property type="project" value="UniProtKB-SubCell"/>
</dbReference>
<comment type="similarity">
    <text evidence="8 9">Belongs to the TRAP transporter small permease family.</text>
</comment>
<keyword evidence="2 9" id="KW-0813">Transport</keyword>
<name>K2PSU3_9HYPH</name>
<organism evidence="11 12">
    <name type="scientific">Nitratireductor indicus C115</name>
    <dbReference type="NCBI Taxonomy" id="1231190"/>
    <lineage>
        <taxon>Bacteria</taxon>
        <taxon>Pseudomonadati</taxon>
        <taxon>Pseudomonadota</taxon>
        <taxon>Alphaproteobacteria</taxon>
        <taxon>Hyphomicrobiales</taxon>
        <taxon>Phyllobacteriaceae</taxon>
        <taxon>Nitratireductor</taxon>
    </lineage>
</organism>
<evidence type="ECO:0000256" key="8">
    <source>
        <dbReference type="ARBA" id="ARBA00038436"/>
    </source>
</evidence>
<sequence>MQLTTPNGVPGALDRWAHRFARGSSAIAALLLLGMWALISVEVVLRYLLHSSTLVADEYAGYMFAALVFLGLNQAIHQEKLIGIDVSGRWAKVVSHPLVRFLRNLLMLGLNLALLYAMTLTLMTSMRFHSRSIHFSKTVLAYPQSLVVLGLALACFASLALLVRARSRH</sequence>
<dbReference type="InterPro" id="IPR007387">
    <property type="entry name" value="TRAP_DctQ"/>
</dbReference>
<keyword evidence="12" id="KW-1185">Reference proteome</keyword>
<evidence type="ECO:0000259" key="10">
    <source>
        <dbReference type="Pfam" id="PF04290"/>
    </source>
</evidence>
<dbReference type="Pfam" id="PF04290">
    <property type="entry name" value="DctQ"/>
    <property type="match status" value="1"/>
</dbReference>
<feature type="transmembrane region" description="Helical" evidence="9">
    <location>
        <begin position="20"/>
        <end position="39"/>
    </location>
</feature>
<comment type="caution">
    <text evidence="11">The sequence shown here is derived from an EMBL/GenBank/DDBJ whole genome shotgun (WGS) entry which is preliminary data.</text>
</comment>